<dbReference type="InterPro" id="IPR036866">
    <property type="entry name" value="RibonucZ/Hydroxyglut_hydro"/>
</dbReference>
<evidence type="ECO:0000313" key="8">
    <source>
        <dbReference type="Proteomes" id="UP000247409"/>
    </source>
</evidence>
<dbReference type="SMART" id="SM00849">
    <property type="entry name" value="Lactamase_B"/>
    <property type="match status" value="1"/>
</dbReference>
<dbReference type="InterPro" id="IPR016129">
    <property type="entry name" value="Caspase_his_AS"/>
</dbReference>
<keyword evidence="3" id="KW-0378">Hydrolase</keyword>
<dbReference type="Pfam" id="PF00753">
    <property type="entry name" value="Lactamase_B"/>
    <property type="match status" value="1"/>
</dbReference>
<dbReference type="Gene3D" id="3.60.15.10">
    <property type="entry name" value="Ribonuclease Z/Hydroxyacylglutathione hydrolase-like"/>
    <property type="match status" value="1"/>
</dbReference>
<protein>
    <recommendedName>
        <fullName evidence="6">Metallo-beta-lactamase domain-containing protein</fullName>
    </recommendedName>
</protein>
<evidence type="ECO:0000256" key="4">
    <source>
        <dbReference type="ARBA" id="ARBA00022833"/>
    </source>
</evidence>
<dbReference type="EMBL" id="NBIV01000090">
    <property type="protein sequence ID" value="PXF44464.1"/>
    <property type="molecule type" value="Genomic_DNA"/>
</dbReference>
<dbReference type="InterPro" id="IPR051013">
    <property type="entry name" value="MBL_superfamily_lactonases"/>
</dbReference>
<dbReference type="GO" id="GO:0046872">
    <property type="term" value="F:metal ion binding"/>
    <property type="evidence" value="ECO:0007669"/>
    <property type="project" value="UniProtKB-KW"/>
</dbReference>
<dbReference type="PANTHER" id="PTHR42978">
    <property type="entry name" value="QUORUM-QUENCHING LACTONASE YTNP-RELATED-RELATED"/>
    <property type="match status" value="1"/>
</dbReference>
<comment type="similarity">
    <text evidence="1">Belongs to the metallo-beta-lactamase superfamily.</text>
</comment>
<keyword evidence="2" id="KW-0479">Metal-binding</keyword>
<name>A0A2V3IQV3_9FLOR</name>
<evidence type="ECO:0000259" key="6">
    <source>
        <dbReference type="SMART" id="SM00849"/>
    </source>
</evidence>
<feature type="signal peptide" evidence="5">
    <location>
        <begin position="1"/>
        <end position="25"/>
    </location>
</feature>
<keyword evidence="4" id="KW-0862">Zinc</keyword>
<reference evidence="7 8" key="1">
    <citation type="journal article" date="2018" name="Mol. Biol. Evol.">
        <title>Analysis of the draft genome of the red seaweed Gracilariopsis chorda provides insights into genome size evolution in Rhodophyta.</title>
        <authorList>
            <person name="Lee J."/>
            <person name="Yang E.C."/>
            <person name="Graf L."/>
            <person name="Yang J.H."/>
            <person name="Qiu H."/>
            <person name="Zel Zion U."/>
            <person name="Chan C.X."/>
            <person name="Stephens T.G."/>
            <person name="Weber A.P.M."/>
            <person name="Boo G.H."/>
            <person name="Boo S.M."/>
            <person name="Kim K.M."/>
            <person name="Shin Y."/>
            <person name="Jung M."/>
            <person name="Lee S.J."/>
            <person name="Yim H.S."/>
            <person name="Lee J.H."/>
            <person name="Bhattacharya D."/>
            <person name="Yoon H.S."/>
        </authorList>
    </citation>
    <scope>NUCLEOTIDE SEQUENCE [LARGE SCALE GENOMIC DNA]</scope>
    <source>
        <strain evidence="7 8">SKKU-2015</strain>
        <tissue evidence="7">Whole body</tissue>
    </source>
</reference>
<dbReference type="GO" id="GO:0016787">
    <property type="term" value="F:hydrolase activity"/>
    <property type="evidence" value="ECO:0007669"/>
    <property type="project" value="UniProtKB-KW"/>
</dbReference>
<dbReference type="PROSITE" id="PS01121">
    <property type="entry name" value="CASPASE_HIS"/>
    <property type="match status" value="1"/>
</dbReference>
<evidence type="ECO:0000256" key="3">
    <source>
        <dbReference type="ARBA" id="ARBA00022801"/>
    </source>
</evidence>
<organism evidence="7 8">
    <name type="scientific">Gracilariopsis chorda</name>
    <dbReference type="NCBI Taxonomy" id="448386"/>
    <lineage>
        <taxon>Eukaryota</taxon>
        <taxon>Rhodophyta</taxon>
        <taxon>Florideophyceae</taxon>
        <taxon>Rhodymeniophycidae</taxon>
        <taxon>Gracilariales</taxon>
        <taxon>Gracilariaceae</taxon>
        <taxon>Gracilariopsis</taxon>
    </lineage>
</organism>
<proteinExistence type="inferred from homology"/>
<dbReference type="SUPFAM" id="SSF56281">
    <property type="entry name" value="Metallo-hydrolase/oxidoreductase"/>
    <property type="match status" value="1"/>
</dbReference>
<sequence length="333" mass="36449">MSPCKSLYALLALLSLPCLPHVAASSSRSQCSANAYVHHFNLNNISGIITSDGPIRQSQNFFSVPDAAVTLSYSFLFRSTSPIVWQQNILLIDLPNIGRVLVDTGLNARVPNPLFAGTGLLMRNLRAIHVSPDSIDVVLLTHGHPDHVAGLVDDDGNRVFRHATVYVGEIEHDFWTADPFINPSSRVPNATLENISGIYRRSLSAYEPDVVLVANATSPLPGVTFLLYPGHTPGHSVIQIDVGGDRKLMCVGDAWFSQPDQVRNPEWVRPVETDGLQGFQSRVALMRNLSNSADLVLAYHEEFPGLGHIVRSTSGFDWVAAVDRNHDVVRSQC</sequence>
<gene>
    <name evidence="7" type="ORF">BWQ96_05792</name>
</gene>
<accession>A0A2V3IQV3</accession>
<dbReference type="InterPro" id="IPR001279">
    <property type="entry name" value="Metallo-B-lactamas"/>
</dbReference>
<evidence type="ECO:0000256" key="2">
    <source>
        <dbReference type="ARBA" id="ARBA00022723"/>
    </source>
</evidence>
<evidence type="ECO:0000256" key="5">
    <source>
        <dbReference type="SAM" id="SignalP"/>
    </source>
</evidence>
<evidence type="ECO:0000313" key="7">
    <source>
        <dbReference type="EMBL" id="PXF44464.1"/>
    </source>
</evidence>
<feature type="chain" id="PRO_5015998203" description="Metallo-beta-lactamase domain-containing protein" evidence="5">
    <location>
        <begin position="26"/>
        <end position="333"/>
    </location>
</feature>
<comment type="caution">
    <text evidence="7">The sequence shown here is derived from an EMBL/GenBank/DDBJ whole genome shotgun (WGS) entry which is preliminary data.</text>
</comment>
<dbReference type="OrthoDB" id="10250730at2759"/>
<dbReference type="Proteomes" id="UP000247409">
    <property type="component" value="Unassembled WGS sequence"/>
</dbReference>
<dbReference type="AlphaFoldDB" id="A0A2V3IQV3"/>
<keyword evidence="5" id="KW-0732">Signal</keyword>
<evidence type="ECO:0000256" key="1">
    <source>
        <dbReference type="ARBA" id="ARBA00007749"/>
    </source>
</evidence>
<keyword evidence="8" id="KW-1185">Reference proteome</keyword>
<dbReference type="CDD" id="cd07720">
    <property type="entry name" value="OPHC2-like_MBL-fold"/>
    <property type="match status" value="1"/>
</dbReference>
<feature type="domain" description="Metallo-beta-lactamase" evidence="6">
    <location>
        <begin position="86"/>
        <end position="300"/>
    </location>
</feature>